<dbReference type="Gene3D" id="3.90.870.50">
    <property type="match status" value="1"/>
</dbReference>
<reference evidence="13" key="1">
    <citation type="submission" date="2015-06" db="EMBL/GenBank/DDBJ databases">
        <title>New insights into the roles of widespread benthic archaea in carbon and nitrogen cycling.</title>
        <authorList>
            <person name="Lazar C.S."/>
            <person name="Baker B.J."/>
            <person name="Seitz K.W."/>
            <person name="Hyde A.S."/>
            <person name="Dick G.J."/>
            <person name="Hinrichs K.-U."/>
            <person name="Teske A.P."/>
        </authorList>
    </citation>
    <scope>NUCLEOTIDE SEQUENCE [LARGE SCALE GENOMIC DNA]</scope>
</reference>
<dbReference type="Gene3D" id="3.30.420.360">
    <property type="match status" value="1"/>
</dbReference>
<comment type="catalytic activity">
    <reaction evidence="7">
        <text>C-terminal L-cysteinyl-[HypE protein] + carbamoyl phosphate + ATP + H2O = C-terminal S-carboxamide-L-cysteinyl-[HypE protein] + AMP + phosphate + diphosphate + H(+)</text>
        <dbReference type="Rhea" id="RHEA:55636"/>
        <dbReference type="Rhea" id="RHEA-COMP:14247"/>
        <dbReference type="Rhea" id="RHEA-COMP:14392"/>
        <dbReference type="ChEBI" id="CHEBI:15377"/>
        <dbReference type="ChEBI" id="CHEBI:15378"/>
        <dbReference type="ChEBI" id="CHEBI:30616"/>
        <dbReference type="ChEBI" id="CHEBI:33019"/>
        <dbReference type="ChEBI" id="CHEBI:43474"/>
        <dbReference type="ChEBI" id="CHEBI:58228"/>
        <dbReference type="ChEBI" id="CHEBI:76913"/>
        <dbReference type="ChEBI" id="CHEBI:139126"/>
        <dbReference type="ChEBI" id="CHEBI:456215"/>
    </reaction>
</comment>
<dbReference type="InterPro" id="IPR051060">
    <property type="entry name" value="Carbamoyltrans_HypF-like"/>
</dbReference>
<keyword evidence="9" id="KW-0378">Hydrolase</keyword>
<dbReference type="PROSITE" id="PS00150">
    <property type="entry name" value="ACYLPHOSPHATASE_1"/>
    <property type="match status" value="1"/>
</dbReference>
<gene>
    <name evidence="12" type="ORF">AC478_00035</name>
</gene>
<dbReference type="InterPro" id="IPR006070">
    <property type="entry name" value="Sua5-like_dom"/>
</dbReference>
<evidence type="ECO:0000256" key="4">
    <source>
        <dbReference type="ARBA" id="ARBA00022723"/>
    </source>
</evidence>
<evidence type="ECO:0000256" key="3">
    <source>
        <dbReference type="ARBA" id="ARBA00022598"/>
    </source>
</evidence>
<keyword evidence="5" id="KW-0863">Zinc-finger</keyword>
<comment type="pathway">
    <text evidence="1">Protein modification; [NiFe] hydrogenase maturation.</text>
</comment>
<dbReference type="InterPro" id="IPR041440">
    <property type="entry name" value="HypF_C"/>
</dbReference>
<dbReference type="Proteomes" id="UP000054016">
    <property type="component" value="Unassembled WGS sequence"/>
</dbReference>
<dbReference type="InterPro" id="IPR036046">
    <property type="entry name" value="Acylphosphatase-like_dom_sf"/>
</dbReference>
<evidence type="ECO:0000256" key="8">
    <source>
        <dbReference type="PIRNR" id="PIRNR006256"/>
    </source>
</evidence>
<evidence type="ECO:0000256" key="2">
    <source>
        <dbReference type="ARBA" id="ARBA00008097"/>
    </source>
</evidence>
<dbReference type="SUPFAM" id="SSF54975">
    <property type="entry name" value="Acylphosphatase/BLUF domain-like"/>
    <property type="match status" value="1"/>
</dbReference>
<dbReference type="InterPro" id="IPR055128">
    <property type="entry name" value="HypF_C_2"/>
</dbReference>
<evidence type="ECO:0000259" key="10">
    <source>
        <dbReference type="PROSITE" id="PS51160"/>
    </source>
</evidence>
<protein>
    <recommendedName>
        <fullName evidence="8">Carbamoyltransferase</fullName>
        <ecNumber evidence="8">6.2.-.-</ecNumber>
    </recommendedName>
</protein>
<dbReference type="GO" id="GO:0051604">
    <property type="term" value="P:protein maturation"/>
    <property type="evidence" value="ECO:0007669"/>
    <property type="project" value="TreeGrafter"/>
</dbReference>
<dbReference type="Gene3D" id="3.30.110.120">
    <property type="match status" value="1"/>
</dbReference>
<keyword evidence="3" id="KW-0436">Ligase</keyword>
<dbReference type="GO" id="GO:0016743">
    <property type="term" value="F:carboxyl- or carbamoyltransferase activity"/>
    <property type="evidence" value="ECO:0007669"/>
    <property type="project" value="UniProtKB-UniRule"/>
</dbReference>
<dbReference type="InterPro" id="IPR004421">
    <property type="entry name" value="Carbamoyltransferase_HypF"/>
</dbReference>
<dbReference type="Pfam" id="PF00708">
    <property type="entry name" value="Acylphosphatase"/>
    <property type="match status" value="1"/>
</dbReference>
<keyword evidence="6" id="KW-0862">Zinc</keyword>
<dbReference type="UniPathway" id="UPA00335"/>
<comment type="similarity">
    <text evidence="2 8">Belongs to the carbamoyltransferase HypF family.</text>
</comment>
<dbReference type="SUPFAM" id="SSF55821">
    <property type="entry name" value="YrdC/RibB"/>
    <property type="match status" value="1"/>
</dbReference>
<evidence type="ECO:0000259" key="11">
    <source>
        <dbReference type="PROSITE" id="PS51163"/>
    </source>
</evidence>
<accession>A0A0M0BVJ7</accession>
<dbReference type="PROSITE" id="PS51163">
    <property type="entry name" value="YRDC"/>
    <property type="match status" value="1"/>
</dbReference>
<dbReference type="InterPro" id="IPR017968">
    <property type="entry name" value="Acylphosphatase_CS"/>
</dbReference>
<name>A0A0M0BVJ7_9ARCH</name>
<evidence type="ECO:0000256" key="1">
    <source>
        <dbReference type="ARBA" id="ARBA00004711"/>
    </source>
</evidence>
<dbReference type="GO" id="GO:0003725">
    <property type="term" value="F:double-stranded RNA binding"/>
    <property type="evidence" value="ECO:0007669"/>
    <property type="project" value="InterPro"/>
</dbReference>
<dbReference type="AlphaFoldDB" id="A0A0M0BVJ7"/>
<evidence type="ECO:0000256" key="7">
    <source>
        <dbReference type="ARBA" id="ARBA00048220"/>
    </source>
</evidence>
<dbReference type="EC" id="6.2.-.-" evidence="8"/>
<sequence>MRIKISVIGIVQGVGFRPFVYRVAVQNGLTGYVRNRGDAGVEILLEGEEQNIQVFLRDLKEKKPPLAQIHDIIKTPLKGKIQHEKFTIYKSSKETNISGSVIPPDIAICNDCLQELRDPKDPRHDYFFITCTNCGPRFTVIERLPYDRENTTICEFPLCSFCQREYMDPLNRRFHAQTVACPKCGPKAYLTTSSGEHIQHTDPVREAGRLLSEGAVLAVKGYGGFHVASSTTSDEPLRRLRRTKHRRAKPFAIMARSLEAIKGFAEVTSKEVALLSSYARPIVLLNKSTTYNLSPLVAPNLHKVGVMLPYSGLHYMLFDQVDDAAFVMTSANPPNQPIVKDNYEALKTLGGTVDYFLFHNRKIAYRCDDSVLRVHGTSPSFIRRSRGYAPAPIILKEKVGRCVVGLGGELNNTACVLLANKAFISQHIGDVENVETRAFLQEATSHLIRLTNSSIDIVACDLHPKFTTTSLARELAETNGWKFIQVQHHQAHVAALMMEHAVDELVGITCDGYGYGVDGGAWGGEILFCARETAGFKRLAHLEPQPLLGGDMATRYPLRIAAGILSKNVNVEPWLFEHSQRLLHGESEAKLILQQLQKGIGFTETTSCGRVLDAVAAVLGVCYERTYEGEPAIKLESAANNGKDLLKVPPVIEGDVLGTSQLLHLIFEHLGKASVADLAYSAHAYLAKGLASLAVEKALEHGVGAVGFSGGAACNQILAEVMRQVVEAAGLRFLVHEVFPAGDGGVSFGQTVVGGFFRV</sequence>
<evidence type="ECO:0000256" key="5">
    <source>
        <dbReference type="ARBA" id="ARBA00022771"/>
    </source>
</evidence>
<dbReference type="InterPro" id="IPR017945">
    <property type="entry name" value="DHBP_synth_RibB-like_a/b_dom"/>
</dbReference>
<dbReference type="Gene3D" id="3.30.420.40">
    <property type="match status" value="1"/>
</dbReference>
<dbReference type="NCBIfam" id="TIGR00143">
    <property type="entry name" value="hypF"/>
    <property type="match status" value="1"/>
</dbReference>
<dbReference type="Pfam" id="PF22521">
    <property type="entry name" value="HypF_C_2"/>
    <property type="match status" value="1"/>
</dbReference>
<dbReference type="Pfam" id="PF01300">
    <property type="entry name" value="Sua5_yciO_yrdC"/>
    <property type="match status" value="1"/>
</dbReference>
<dbReference type="GO" id="GO:0016874">
    <property type="term" value="F:ligase activity"/>
    <property type="evidence" value="ECO:0007669"/>
    <property type="project" value="UniProtKB-UniRule"/>
</dbReference>
<comment type="catalytic activity">
    <reaction evidence="9">
        <text>an acyl phosphate + H2O = a carboxylate + phosphate + H(+)</text>
        <dbReference type="Rhea" id="RHEA:14965"/>
        <dbReference type="ChEBI" id="CHEBI:15377"/>
        <dbReference type="ChEBI" id="CHEBI:15378"/>
        <dbReference type="ChEBI" id="CHEBI:29067"/>
        <dbReference type="ChEBI" id="CHEBI:43474"/>
        <dbReference type="ChEBI" id="CHEBI:59918"/>
        <dbReference type="EC" id="3.6.1.7"/>
    </reaction>
</comment>
<dbReference type="GO" id="GO:0008270">
    <property type="term" value="F:zinc ion binding"/>
    <property type="evidence" value="ECO:0007669"/>
    <property type="project" value="UniProtKB-KW"/>
</dbReference>
<dbReference type="PATRIC" id="fig|1685125.3.peg.656"/>
<dbReference type="GO" id="GO:0003998">
    <property type="term" value="F:acylphosphatase activity"/>
    <property type="evidence" value="ECO:0007669"/>
    <property type="project" value="UniProtKB-EC"/>
</dbReference>
<organism evidence="12 13">
    <name type="scientific">miscellaneous Crenarchaeota group-1 archaeon SG8-32-3</name>
    <dbReference type="NCBI Taxonomy" id="1685125"/>
    <lineage>
        <taxon>Archaea</taxon>
        <taxon>Candidatus Bathyarchaeota</taxon>
        <taxon>MCG-1</taxon>
    </lineage>
</organism>
<dbReference type="PIRSF" id="PIRSF006256">
    <property type="entry name" value="CMPcnvr_hdrg_mat"/>
    <property type="match status" value="1"/>
</dbReference>
<dbReference type="PANTHER" id="PTHR42959:SF1">
    <property type="entry name" value="CARBAMOYLTRANSFERASE HYPF"/>
    <property type="match status" value="1"/>
</dbReference>
<evidence type="ECO:0000256" key="6">
    <source>
        <dbReference type="ARBA" id="ARBA00022833"/>
    </source>
</evidence>
<dbReference type="PROSITE" id="PS51160">
    <property type="entry name" value="ACYLPHOSPHATASE_3"/>
    <property type="match status" value="1"/>
</dbReference>
<dbReference type="InterPro" id="IPR001792">
    <property type="entry name" value="Acylphosphatase-like_dom"/>
</dbReference>
<feature type="active site" evidence="9">
    <location>
        <position position="35"/>
    </location>
</feature>
<dbReference type="Pfam" id="PF07503">
    <property type="entry name" value="zf-HYPF"/>
    <property type="match status" value="2"/>
</dbReference>
<keyword evidence="4" id="KW-0479">Metal-binding</keyword>
<dbReference type="PANTHER" id="PTHR42959">
    <property type="entry name" value="CARBAMOYLTRANSFERASE"/>
    <property type="match status" value="1"/>
</dbReference>
<dbReference type="InterPro" id="IPR011125">
    <property type="entry name" value="Znf_HypF"/>
</dbReference>
<feature type="domain" description="YrdC-like" evidence="11">
    <location>
        <begin position="201"/>
        <end position="387"/>
    </location>
</feature>
<comment type="caution">
    <text evidence="12">The sequence shown here is derived from an EMBL/GenBank/DDBJ whole genome shotgun (WGS) entry which is preliminary data.</text>
</comment>
<evidence type="ECO:0000313" key="12">
    <source>
        <dbReference type="EMBL" id="KON32454.1"/>
    </source>
</evidence>
<dbReference type="EMBL" id="LFWV01000001">
    <property type="protein sequence ID" value="KON32454.1"/>
    <property type="molecule type" value="Genomic_DNA"/>
</dbReference>
<evidence type="ECO:0000313" key="13">
    <source>
        <dbReference type="Proteomes" id="UP000054016"/>
    </source>
</evidence>
<dbReference type="Pfam" id="PF17788">
    <property type="entry name" value="HypF_C"/>
    <property type="match status" value="1"/>
</dbReference>
<feature type="active site" evidence="9">
    <location>
        <position position="17"/>
    </location>
</feature>
<feature type="domain" description="Acylphosphatase-like" evidence="10">
    <location>
        <begin position="2"/>
        <end position="90"/>
    </location>
</feature>
<proteinExistence type="inferred from homology"/>
<evidence type="ECO:0000256" key="9">
    <source>
        <dbReference type="PROSITE-ProRule" id="PRU00520"/>
    </source>
</evidence>